<reference evidence="3" key="1">
    <citation type="submission" date="2015-07" db="EMBL/GenBank/DDBJ databases">
        <authorList>
            <person name="Rodrigo-Torres Lidia"/>
            <person name="Arahal R.David."/>
        </authorList>
    </citation>
    <scope>NUCLEOTIDE SEQUENCE [LARGE SCALE GENOMIC DNA]</scope>
    <source>
        <strain evidence="3">CECT 4801</strain>
    </source>
</reference>
<accession>A0A0M6Y9Z4</accession>
<evidence type="ECO:0000259" key="1">
    <source>
        <dbReference type="Pfam" id="PF13930"/>
    </source>
</evidence>
<dbReference type="EMBL" id="CXST01000004">
    <property type="protein sequence ID" value="CTQ46916.1"/>
    <property type="molecule type" value="Genomic_DNA"/>
</dbReference>
<dbReference type="Pfam" id="PF13930">
    <property type="entry name" value="Endonuclea_NS_2"/>
    <property type="match status" value="1"/>
</dbReference>
<gene>
    <name evidence="2" type="ORF">LAL4801_05376</name>
</gene>
<evidence type="ECO:0000313" key="2">
    <source>
        <dbReference type="EMBL" id="CTQ46916.1"/>
    </source>
</evidence>
<dbReference type="OrthoDB" id="2664633at2"/>
<keyword evidence="3" id="KW-1185">Reference proteome</keyword>
<protein>
    <recommendedName>
        <fullName evidence="1">Type VII secretion system protein EssD-like domain-containing protein</fullName>
    </recommendedName>
</protein>
<evidence type="ECO:0000313" key="3">
    <source>
        <dbReference type="Proteomes" id="UP000048926"/>
    </source>
</evidence>
<dbReference type="Proteomes" id="UP000048926">
    <property type="component" value="Unassembled WGS sequence"/>
</dbReference>
<dbReference type="InterPro" id="IPR044927">
    <property type="entry name" value="Endonuclea_NS_2"/>
</dbReference>
<dbReference type="KEGG" id="lagg:B0E33_29940"/>
<name>A0A0M6Y9Z4_9HYPH</name>
<organism evidence="2 3">
    <name type="scientific">Roseibium aggregatum</name>
    <dbReference type="NCBI Taxonomy" id="187304"/>
    <lineage>
        <taxon>Bacteria</taxon>
        <taxon>Pseudomonadati</taxon>
        <taxon>Pseudomonadota</taxon>
        <taxon>Alphaproteobacteria</taxon>
        <taxon>Hyphomicrobiales</taxon>
        <taxon>Stappiaceae</taxon>
        <taxon>Roseibium</taxon>
    </lineage>
</organism>
<feature type="domain" description="Type VII secretion system protein EssD-like" evidence="1">
    <location>
        <begin position="81"/>
        <end position="156"/>
    </location>
</feature>
<sequence length="261" mass="29791">MPVYTFNTLYDRKEKRPDEYGEVTVLTEIIAPGTHHQYERQTSVYGYVYPLDTTSGRKSAPEPFSGFRIGATKRIPKKAKLISPRNSGKVDMDKGHIIALELGGPDVPANICPQWSQFQRNGEWRRMEVEVHEIAQQQEAHDSLVKMTVHLYYNGSLSHTRGLCPSGFQVDLTLNDTNSLLKRYQIDNTHSSVDDQMFWRIADPLDSKMDEVDPIGMPPPITPSPSFPGAQPVMTQRQNGMNWFDFANRHIDDEDEYMDQS</sequence>
<dbReference type="InterPro" id="IPR044929">
    <property type="entry name" value="DNA/RNA_non-sp_Endonuclease_sf"/>
</dbReference>
<dbReference type="RefSeq" id="WP_023001355.1">
    <property type="nucleotide sequence ID" value="NZ_CP087157.1"/>
</dbReference>
<dbReference type="Gene3D" id="3.40.570.10">
    <property type="entry name" value="Extracellular Endonuclease, subunit A"/>
    <property type="match status" value="1"/>
</dbReference>
<proteinExistence type="predicted"/>
<dbReference type="AlphaFoldDB" id="A0A0M6Y9Z4"/>